<dbReference type="GO" id="GO:0006335">
    <property type="term" value="P:DNA replication-dependent chromatin assembly"/>
    <property type="evidence" value="ECO:0007669"/>
    <property type="project" value="InterPro"/>
</dbReference>
<dbReference type="PRINTS" id="PR01217">
    <property type="entry name" value="PRICHEXTENSN"/>
</dbReference>
<dbReference type="GO" id="GO:0033186">
    <property type="term" value="C:CAF-1 complex"/>
    <property type="evidence" value="ECO:0007669"/>
    <property type="project" value="TreeGrafter"/>
</dbReference>
<feature type="repeat" description="WD" evidence="9">
    <location>
        <begin position="62"/>
        <end position="94"/>
    </location>
</feature>
<dbReference type="PROSITE" id="PS50082">
    <property type="entry name" value="WD_REPEATS_2"/>
    <property type="match status" value="3"/>
</dbReference>
<dbReference type="EMBL" id="VIIS01002126">
    <property type="protein sequence ID" value="KAF0288194.1"/>
    <property type="molecule type" value="Genomic_DNA"/>
</dbReference>
<evidence type="ECO:0000256" key="5">
    <source>
        <dbReference type="ARBA" id="ARBA00022763"/>
    </source>
</evidence>
<dbReference type="SUPFAM" id="SSF50978">
    <property type="entry name" value="WD40 repeat-like"/>
    <property type="match status" value="1"/>
</dbReference>
<dbReference type="GO" id="GO:0006334">
    <property type="term" value="P:nucleosome assembly"/>
    <property type="evidence" value="ECO:0007669"/>
    <property type="project" value="TreeGrafter"/>
</dbReference>
<dbReference type="Gene3D" id="2.130.10.10">
    <property type="entry name" value="YVTN repeat-like/Quinoprotein amine dehydrogenase"/>
    <property type="match status" value="3"/>
</dbReference>
<keyword evidence="5" id="KW-0227">DNA damage</keyword>
<dbReference type="PANTHER" id="PTHR15271:SF4">
    <property type="entry name" value="CHROMATIN ASSEMBLY FACTOR 1 SUBUNIT B"/>
    <property type="match status" value="1"/>
</dbReference>
<feature type="region of interest" description="Disordered" evidence="10">
    <location>
        <begin position="391"/>
        <end position="606"/>
    </location>
</feature>
<feature type="compositionally biased region" description="Low complexity" evidence="10">
    <location>
        <begin position="506"/>
        <end position="522"/>
    </location>
</feature>
<feature type="compositionally biased region" description="Pro residues" evidence="10">
    <location>
        <begin position="570"/>
        <end position="579"/>
    </location>
</feature>
<feature type="repeat" description="WD" evidence="9">
    <location>
        <begin position="163"/>
        <end position="204"/>
    </location>
</feature>
<keyword evidence="13" id="KW-1185">Reference proteome</keyword>
<evidence type="ECO:0000256" key="4">
    <source>
        <dbReference type="ARBA" id="ARBA00022737"/>
    </source>
</evidence>
<reference evidence="12 13" key="1">
    <citation type="submission" date="2019-07" db="EMBL/GenBank/DDBJ databases">
        <title>Draft genome assembly of a fouling barnacle, Amphibalanus amphitrite (Darwin, 1854): The first reference genome for Thecostraca.</title>
        <authorList>
            <person name="Kim W."/>
        </authorList>
    </citation>
    <scope>NUCLEOTIDE SEQUENCE [LARGE SCALE GENOMIC DNA]</scope>
    <source>
        <strain evidence="12">SNU_AA5</strain>
        <tissue evidence="12">Soma without cirri and trophi</tissue>
    </source>
</reference>
<evidence type="ECO:0000256" key="6">
    <source>
        <dbReference type="ARBA" id="ARBA00022853"/>
    </source>
</evidence>
<keyword evidence="7" id="KW-0234">DNA repair</keyword>
<dbReference type="InterPro" id="IPR055410">
    <property type="entry name" value="Beta-prop_CAF1B_HIR1"/>
</dbReference>
<dbReference type="PANTHER" id="PTHR15271">
    <property type="entry name" value="CHROMATIN ASSEMBLY FACTOR 1 SUBUNIT B"/>
    <property type="match status" value="1"/>
</dbReference>
<evidence type="ECO:0000256" key="8">
    <source>
        <dbReference type="ARBA" id="ARBA00023242"/>
    </source>
</evidence>
<dbReference type="Pfam" id="PF24105">
    <property type="entry name" value="Beta-prop_CAF1B_HIR1"/>
    <property type="match status" value="1"/>
</dbReference>
<sequence>MKCTVPQISWHNKDPVLSLDVHSVPITPEHYRIASGGNDSHVVMWEVTLTEGDSTVEVLADLTHHLKPVNVVRFAPIKDILLASADDDGHIILWRRQDHPNIMLEMDGADFREHYCIHKTLRGHLQDVYDLCWSADGAHLISGAVDNTAILWDVQKGVKMQILSCHESFVQGVAWDPLNKVVATLSCDRHCRIFNVQTGKCISKVQKLKMPHTKEDGTVEEKACRLFHDDTLQTFCRRLSFTPDGTLLLAPAGLLETGPGAKLENVVHVFSRHDFSRPVFCLPSTDKYTIAVRCCPTLYKLRMRHPPEPGKPLWEQTHTLLKLPYRMVMAVATRCSVLLYDTQQEAPFARISNIHFTRLTDLSWSRDGRLLMVSSTDGFCSVITFDDGELGEPYLPSDEQREQGDCNGNTATDTAARESVPAAPAQSQAETPAQAQPPAKSPVQPPAPAPAQPPAKSPVQSPAPPQQRPQEQKASTDPPPSSERPPPAAGDAPRTPSRRVPLVTLSSPRRPAARTPSSAAEPAAEEVAEPEPQEQEQESMEAEDDGTQLVLHLEETTRELDEGPGSPAAVEPPPQPSPRTPRRVPLVTLSSPKRSPKPRTPAKTDG</sequence>
<keyword evidence="3 9" id="KW-0853">WD repeat</keyword>
<comment type="caution">
    <text evidence="12">The sequence shown here is derived from an EMBL/GenBank/DDBJ whole genome shotgun (WGS) entry which is preliminary data.</text>
</comment>
<protein>
    <submittedName>
        <fullName evidence="12">Chromatin assembly factor 1 subunit B</fullName>
    </submittedName>
</protein>
<evidence type="ECO:0000256" key="1">
    <source>
        <dbReference type="ARBA" id="ARBA00004123"/>
    </source>
</evidence>
<feature type="compositionally biased region" description="Acidic residues" evidence="10">
    <location>
        <begin position="523"/>
        <end position="546"/>
    </location>
</feature>
<dbReference type="InterPro" id="IPR001680">
    <property type="entry name" value="WD40_rpt"/>
</dbReference>
<name>A0A6A4V9H3_AMPAM</name>
<keyword evidence="6" id="KW-0156">Chromatin regulator</keyword>
<comment type="similarity">
    <text evidence="2">Belongs to the WD repeat HIR1 family.</text>
</comment>
<dbReference type="OrthoDB" id="71227at2759"/>
<feature type="compositionally biased region" description="Pro residues" evidence="10">
    <location>
        <begin position="477"/>
        <end position="488"/>
    </location>
</feature>
<gene>
    <name evidence="12" type="primary">CHAF1B_0</name>
    <name evidence="12" type="ORF">FJT64_013451</name>
</gene>
<keyword evidence="8" id="KW-0539">Nucleus</keyword>
<keyword evidence="4" id="KW-0677">Repeat</keyword>
<evidence type="ECO:0000256" key="9">
    <source>
        <dbReference type="PROSITE-ProRule" id="PRU00221"/>
    </source>
</evidence>
<feature type="compositionally biased region" description="Basic and acidic residues" evidence="10">
    <location>
        <begin position="552"/>
        <end position="561"/>
    </location>
</feature>
<evidence type="ECO:0000256" key="10">
    <source>
        <dbReference type="SAM" id="MobiDB-lite"/>
    </source>
</evidence>
<organism evidence="12 13">
    <name type="scientific">Amphibalanus amphitrite</name>
    <name type="common">Striped barnacle</name>
    <name type="synonym">Balanus amphitrite</name>
    <dbReference type="NCBI Taxonomy" id="1232801"/>
    <lineage>
        <taxon>Eukaryota</taxon>
        <taxon>Metazoa</taxon>
        <taxon>Ecdysozoa</taxon>
        <taxon>Arthropoda</taxon>
        <taxon>Crustacea</taxon>
        <taxon>Multicrustacea</taxon>
        <taxon>Cirripedia</taxon>
        <taxon>Thoracica</taxon>
        <taxon>Thoracicalcarea</taxon>
        <taxon>Balanomorpha</taxon>
        <taxon>Balanoidea</taxon>
        <taxon>Balanidae</taxon>
        <taxon>Amphibalaninae</taxon>
        <taxon>Amphibalanus</taxon>
    </lineage>
</organism>
<dbReference type="PROSITE" id="PS00678">
    <property type="entry name" value="WD_REPEATS_1"/>
    <property type="match status" value="1"/>
</dbReference>
<evidence type="ECO:0000313" key="12">
    <source>
        <dbReference type="EMBL" id="KAF0288194.1"/>
    </source>
</evidence>
<dbReference type="PROSITE" id="PS50294">
    <property type="entry name" value="WD_REPEATS_REGION"/>
    <property type="match status" value="1"/>
</dbReference>
<comment type="subcellular location">
    <subcellularLocation>
        <location evidence="1">Nucleus</location>
    </subcellularLocation>
</comment>
<dbReference type="InterPro" id="IPR045145">
    <property type="entry name" value="PTHR15271"/>
</dbReference>
<proteinExistence type="inferred from homology"/>
<dbReference type="InterPro" id="IPR015943">
    <property type="entry name" value="WD40/YVTN_repeat-like_dom_sf"/>
</dbReference>
<feature type="compositionally biased region" description="Low complexity" evidence="10">
    <location>
        <begin position="421"/>
        <end position="438"/>
    </location>
</feature>
<dbReference type="Proteomes" id="UP000440578">
    <property type="component" value="Unassembled WGS sequence"/>
</dbReference>
<feature type="domain" description="CAF1B/HIR1 beta-propeller" evidence="11">
    <location>
        <begin position="1"/>
        <end position="390"/>
    </location>
</feature>
<evidence type="ECO:0000256" key="2">
    <source>
        <dbReference type="ARBA" id="ARBA00007306"/>
    </source>
</evidence>
<dbReference type="GO" id="GO:0006281">
    <property type="term" value="P:DNA repair"/>
    <property type="evidence" value="ECO:0007669"/>
    <property type="project" value="UniProtKB-KW"/>
</dbReference>
<feature type="compositionally biased region" description="Pro residues" evidence="10">
    <location>
        <begin position="439"/>
        <end position="467"/>
    </location>
</feature>
<evidence type="ECO:0000259" key="11">
    <source>
        <dbReference type="Pfam" id="PF24105"/>
    </source>
</evidence>
<dbReference type="SMART" id="SM00320">
    <property type="entry name" value="WD40"/>
    <property type="match status" value="5"/>
</dbReference>
<accession>A0A6A4V9H3</accession>
<feature type="repeat" description="WD" evidence="9">
    <location>
        <begin position="121"/>
        <end position="162"/>
    </location>
</feature>
<evidence type="ECO:0000256" key="3">
    <source>
        <dbReference type="ARBA" id="ARBA00022574"/>
    </source>
</evidence>
<dbReference type="InterPro" id="IPR036322">
    <property type="entry name" value="WD40_repeat_dom_sf"/>
</dbReference>
<dbReference type="AlphaFoldDB" id="A0A6A4V9H3"/>
<evidence type="ECO:0000313" key="13">
    <source>
        <dbReference type="Proteomes" id="UP000440578"/>
    </source>
</evidence>
<dbReference type="GO" id="GO:0005634">
    <property type="term" value="C:nucleus"/>
    <property type="evidence" value="ECO:0007669"/>
    <property type="project" value="UniProtKB-SubCell"/>
</dbReference>
<dbReference type="InterPro" id="IPR019775">
    <property type="entry name" value="WD40_repeat_CS"/>
</dbReference>
<evidence type="ECO:0000256" key="7">
    <source>
        <dbReference type="ARBA" id="ARBA00023204"/>
    </source>
</evidence>